<proteinExistence type="predicted"/>
<organism evidence="2 3">
    <name type="scientific">Puia dinghuensis</name>
    <dbReference type="NCBI Taxonomy" id="1792502"/>
    <lineage>
        <taxon>Bacteria</taxon>
        <taxon>Pseudomonadati</taxon>
        <taxon>Bacteroidota</taxon>
        <taxon>Chitinophagia</taxon>
        <taxon>Chitinophagales</taxon>
        <taxon>Chitinophagaceae</taxon>
        <taxon>Puia</taxon>
    </lineage>
</organism>
<sequence>MNTAQRIGAWGNRHHPWILDIIRILLGLFLLTRGIIFFNNAGYLRFLIIDKGVLRLPDGIITAIIYYVTYIHILGGGLIMVGIYTRLWALLEVPIVFGAVFFINITRPYVISEIWLAILVLALLCLFVIIGSGPLSIDRLLANTKTLGEDRT</sequence>
<feature type="transmembrane region" description="Helical" evidence="1">
    <location>
        <begin position="114"/>
        <end position="137"/>
    </location>
</feature>
<reference evidence="2" key="2">
    <citation type="submission" date="2020-09" db="EMBL/GenBank/DDBJ databases">
        <authorList>
            <person name="Sun Q."/>
            <person name="Zhou Y."/>
        </authorList>
    </citation>
    <scope>NUCLEOTIDE SEQUENCE</scope>
    <source>
        <strain evidence="2">CGMCC 1.15448</strain>
    </source>
</reference>
<accession>A0A8J2UI25</accession>
<evidence type="ECO:0008006" key="4">
    <source>
        <dbReference type="Google" id="ProtNLM"/>
    </source>
</evidence>
<dbReference type="GO" id="GO:0016020">
    <property type="term" value="C:membrane"/>
    <property type="evidence" value="ECO:0007669"/>
    <property type="project" value="UniProtKB-SubCell"/>
</dbReference>
<name>A0A8J2UI25_9BACT</name>
<evidence type="ECO:0000256" key="1">
    <source>
        <dbReference type="SAM" id="Phobius"/>
    </source>
</evidence>
<protein>
    <recommendedName>
        <fullName evidence="4">DoxX family protein</fullName>
    </recommendedName>
</protein>
<keyword evidence="3" id="KW-1185">Reference proteome</keyword>
<dbReference type="RefSeq" id="WP_188937197.1">
    <property type="nucleotide sequence ID" value="NZ_BMJC01000006.1"/>
</dbReference>
<feature type="transmembrane region" description="Helical" evidence="1">
    <location>
        <begin position="87"/>
        <end position="105"/>
    </location>
</feature>
<feature type="transmembrane region" description="Helical" evidence="1">
    <location>
        <begin position="17"/>
        <end position="38"/>
    </location>
</feature>
<keyword evidence="1" id="KW-0812">Transmembrane</keyword>
<dbReference type="AlphaFoldDB" id="A0A8J2UI25"/>
<evidence type="ECO:0000313" key="3">
    <source>
        <dbReference type="Proteomes" id="UP000607559"/>
    </source>
</evidence>
<dbReference type="Proteomes" id="UP000607559">
    <property type="component" value="Unassembled WGS sequence"/>
</dbReference>
<dbReference type="EMBL" id="BMJC01000006">
    <property type="protein sequence ID" value="GGB21193.1"/>
    <property type="molecule type" value="Genomic_DNA"/>
</dbReference>
<gene>
    <name evidence="2" type="ORF">GCM10011511_51190</name>
</gene>
<feature type="transmembrane region" description="Helical" evidence="1">
    <location>
        <begin position="59"/>
        <end position="81"/>
    </location>
</feature>
<evidence type="ECO:0000313" key="2">
    <source>
        <dbReference type="EMBL" id="GGB21193.1"/>
    </source>
</evidence>
<comment type="caution">
    <text evidence="2">The sequence shown here is derived from an EMBL/GenBank/DDBJ whole genome shotgun (WGS) entry which is preliminary data.</text>
</comment>
<keyword evidence="1" id="KW-0472">Membrane</keyword>
<reference evidence="2" key="1">
    <citation type="journal article" date="2014" name="Int. J. Syst. Evol. Microbiol.">
        <title>Complete genome sequence of Corynebacterium casei LMG S-19264T (=DSM 44701T), isolated from a smear-ripened cheese.</title>
        <authorList>
            <consortium name="US DOE Joint Genome Institute (JGI-PGF)"/>
            <person name="Walter F."/>
            <person name="Albersmeier A."/>
            <person name="Kalinowski J."/>
            <person name="Ruckert C."/>
        </authorList>
    </citation>
    <scope>NUCLEOTIDE SEQUENCE</scope>
    <source>
        <strain evidence="2">CGMCC 1.15448</strain>
    </source>
</reference>
<keyword evidence="1" id="KW-1133">Transmembrane helix</keyword>